<evidence type="ECO:0000313" key="6">
    <source>
        <dbReference type="EMBL" id="TMQ58426.1"/>
    </source>
</evidence>
<dbReference type="AlphaFoldDB" id="A0A538T474"/>
<dbReference type="PANTHER" id="PTHR30258">
    <property type="entry name" value="TYPE II SECRETION SYSTEM PROTEIN GSPE-RELATED"/>
    <property type="match status" value="1"/>
</dbReference>
<proteinExistence type="inferred from homology"/>
<dbReference type="Gene3D" id="3.40.50.300">
    <property type="entry name" value="P-loop containing nucleotide triphosphate hydrolases"/>
    <property type="match status" value="1"/>
</dbReference>
<evidence type="ECO:0000256" key="3">
    <source>
        <dbReference type="ARBA" id="ARBA00022840"/>
    </source>
</evidence>
<evidence type="ECO:0000259" key="5">
    <source>
        <dbReference type="Pfam" id="PF05157"/>
    </source>
</evidence>
<dbReference type="Gene3D" id="3.30.450.90">
    <property type="match status" value="1"/>
</dbReference>
<reference evidence="6 7" key="1">
    <citation type="journal article" date="2019" name="Nat. Microbiol.">
        <title>Mediterranean grassland soil C-N compound turnover is dependent on rainfall and depth, and is mediated by genomically divergent microorganisms.</title>
        <authorList>
            <person name="Diamond S."/>
            <person name="Andeer P.F."/>
            <person name="Li Z."/>
            <person name="Crits-Christoph A."/>
            <person name="Burstein D."/>
            <person name="Anantharaman K."/>
            <person name="Lane K.R."/>
            <person name="Thomas B.C."/>
            <person name="Pan C."/>
            <person name="Northen T.R."/>
            <person name="Banfield J.F."/>
        </authorList>
    </citation>
    <scope>NUCLEOTIDE SEQUENCE [LARGE SCALE GENOMIC DNA]</scope>
    <source>
        <strain evidence="6">WS_6</strain>
    </source>
</reference>
<dbReference type="Proteomes" id="UP000316852">
    <property type="component" value="Unassembled WGS sequence"/>
</dbReference>
<accession>A0A538T474</accession>
<keyword evidence="2" id="KW-0547">Nucleotide-binding</keyword>
<evidence type="ECO:0000256" key="2">
    <source>
        <dbReference type="ARBA" id="ARBA00022741"/>
    </source>
</evidence>
<dbReference type="Pfam" id="PF00437">
    <property type="entry name" value="T2SSE"/>
    <property type="match status" value="1"/>
</dbReference>
<dbReference type="InterPro" id="IPR037257">
    <property type="entry name" value="T2SS_E_N_sf"/>
</dbReference>
<dbReference type="InterPro" id="IPR007831">
    <property type="entry name" value="T2SS_GspE_N"/>
</dbReference>
<evidence type="ECO:0008006" key="8">
    <source>
        <dbReference type="Google" id="ProtNLM"/>
    </source>
</evidence>
<dbReference type="PANTHER" id="PTHR30258:SF1">
    <property type="entry name" value="PROTEIN TRANSPORT PROTEIN HOFB HOMOLOG"/>
    <property type="match status" value="1"/>
</dbReference>
<dbReference type="Pfam" id="PF05157">
    <property type="entry name" value="MshEN"/>
    <property type="match status" value="1"/>
</dbReference>
<evidence type="ECO:0000313" key="7">
    <source>
        <dbReference type="Proteomes" id="UP000316852"/>
    </source>
</evidence>
<dbReference type="SUPFAM" id="SSF160246">
    <property type="entry name" value="EspE N-terminal domain-like"/>
    <property type="match status" value="1"/>
</dbReference>
<name>A0A538T474_UNCEI</name>
<keyword evidence="3" id="KW-0067">ATP-binding</keyword>
<protein>
    <recommendedName>
        <fullName evidence="8">Type II secretion system protein GspE N-terminal domain-containing protein</fullName>
    </recommendedName>
</protein>
<organism evidence="6 7">
    <name type="scientific">Eiseniibacteriota bacterium</name>
    <dbReference type="NCBI Taxonomy" id="2212470"/>
    <lineage>
        <taxon>Bacteria</taxon>
        <taxon>Candidatus Eiseniibacteriota</taxon>
    </lineage>
</organism>
<feature type="domain" description="Type II secretion system protein GspE N-terminal" evidence="5">
    <location>
        <begin position="63"/>
        <end position="150"/>
    </location>
</feature>
<feature type="domain" description="Bacterial type II secretion system protein E" evidence="4">
    <location>
        <begin position="188"/>
        <end position="350"/>
    </location>
</feature>
<gene>
    <name evidence="6" type="ORF">E6K76_07920</name>
</gene>
<dbReference type="GO" id="GO:0005524">
    <property type="term" value="F:ATP binding"/>
    <property type="evidence" value="ECO:0007669"/>
    <property type="project" value="UniProtKB-KW"/>
</dbReference>
<dbReference type="GO" id="GO:0005886">
    <property type="term" value="C:plasma membrane"/>
    <property type="evidence" value="ECO:0007669"/>
    <property type="project" value="TreeGrafter"/>
</dbReference>
<comment type="caution">
    <text evidence="6">The sequence shown here is derived from an EMBL/GenBank/DDBJ whole genome shotgun (WGS) entry which is preliminary data.</text>
</comment>
<comment type="similarity">
    <text evidence="1">Belongs to the GSP E family.</text>
</comment>
<dbReference type="InterPro" id="IPR027417">
    <property type="entry name" value="P-loop_NTPase"/>
</dbReference>
<sequence>MTRSNIPTRTLTSILVESGIVTEAQVEQGLVRQRETGNLIGESLVELGFTSEENIGWALSKQLGIPYVDVRPEAIDSEQVRRFPEQVLRRVQAVPLFGSRSELTVAMADPTDQDAVAELRQIVGGSLSLVIGAPGSLRRAIDAVYGGRKEGGAAAETAKVTAGDAGWETVRRDVVWDRAGTNFLLFHLHTARRKNASEIHFLPAEGALSVLYRTDIGLELQPAERPEAALYLRARLGVLGIFDLEGTRDVVSAGSVPVEVGGDRMVLNVSHCRTSSGIATVVRLSPRPTEVPELNTLGVSPVAEAEIRDMVDGPEGIVIVHGPPRSNGSLVLASLASLAARPERRMLAIEPNGAAPYPESVGRVIYGKREEALANWAELVVGQGTDVAILDDFLLGDAVGEALGGASVGRLVFVRTDWLDGKALLSYLARSRHGRAVLADRPFALLGLPAARRDGASVWDVPESGTGGITATILTDEDRDSIMNENLP</sequence>
<dbReference type="EMBL" id="VBOW01000035">
    <property type="protein sequence ID" value="TMQ58426.1"/>
    <property type="molecule type" value="Genomic_DNA"/>
</dbReference>
<dbReference type="Gene3D" id="3.30.300.160">
    <property type="entry name" value="Type II secretion system, protein E, N-terminal domain"/>
    <property type="match status" value="1"/>
</dbReference>
<evidence type="ECO:0000256" key="1">
    <source>
        <dbReference type="ARBA" id="ARBA00006611"/>
    </source>
</evidence>
<dbReference type="InterPro" id="IPR001482">
    <property type="entry name" value="T2SS/T4SS_dom"/>
</dbReference>
<evidence type="ECO:0000259" key="4">
    <source>
        <dbReference type="Pfam" id="PF00437"/>
    </source>
</evidence>
<dbReference type="GO" id="GO:0016887">
    <property type="term" value="F:ATP hydrolysis activity"/>
    <property type="evidence" value="ECO:0007669"/>
    <property type="project" value="TreeGrafter"/>
</dbReference>
<dbReference type="SUPFAM" id="SSF52540">
    <property type="entry name" value="P-loop containing nucleoside triphosphate hydrolases"/>
    <property type="match status" value="1"/>
</dbReference>